<dbReference type="GO" id="GO:0008270">
    <property type="term" value="F:zinc ion binding"/>
    <property type="evidence" value="ECO:0007669"/>
    <property type="project" value="UniProtKB-KW"/>
</dbReference>
<sequence>RCLVFELEDEYRREVCYRCRVSSPSGVVFSRCSGCKRAFYCSNEGQRNDWNDYHKEECRLLFRRPEYTQQRVGKVNTEFMKVDGKPVLTFIHVILAHKAILRLEVRGSIVILV</sequence>
<evidence type="ECO:0000256" key="4">
    <source>
        <dbReference type="PROSITE-ProRule" id="PRU00134"/>
    </source>
</evidence>
<protein>
    <recommendedName>
        <fullName evidence="5">MYND-type domain-containing protein</fullName>
    </recommendedName>
</protein>
<dbReference type="Pfam" id="PF01753">
    <property type="entry name" value="zf-MYND"/>
    <property type="match status" value="1"/>
</dbReference>
<keyword evidence="3" id="KW-0862">Zinc</keyword>
<dbReference type="PROSITE" id="PS50865">
    <property type="entry name" value="ZF_MYND_2"/>
    <property type="match status" value="1"/>
</dbReference>
<keyword evidence="2 4" id="KW-0863">Zinc-finger</keyword>
<dbReference type="SUPFAM" id="SSF144232">
    <property type="entry name" value="HIT/MYND zinc finger-like"/>
    <property type="match status" value="1"/>
</dbReference>
<gene>
    <name evidence="6" type="ORF">BV898_20064</name>
</gene>
<feature type="domain" description="MYND-type" evidence="5">
    <location>
        <begin position="16"/>
        <end position="58"/>
    </location>
</feature>
<dbReference type="Gene3D" id="2.170.270.10">
    <property type="entry name" value="SET domain"/>
    <property type="match status" value="1"/>
</dbReference>
<dbReference type="Proteomes" id="UP000192578">
    <property type="component" value="Unassembled WGS sequence"/>
</dbReference>
<proteinExistence type="predicted"/>
<dbReference type="EMBL" id="MTYJ01001232">
    <property type="protein sequence ID" value="OWA55676.1"/>
    <property type="molecule type" value="Genomic_DNA"/>
</dbReference>
<dbReference type="Gene3D" id="6.10.140.2220">
    <property type="match status" value="1"/>
</dbReference>
<evidence type="ECO:0000313" key="7">
    <source>
        <dbReference type="Proteomes" id="UP000192578"/>
    </source>
</evidence>
<name>A0A9X6NS31_HYPEX</name>
<accession>A0A9X6NS31</accession>
<dbReference type="InterPro" id="IPR002893">
    <property type="entry name" value="Znf_MYND"/>
</dbReference>
<organism evidence="6 7">
    <name type="scientific">Hypsibius exemplaris</name>
    <name type="common">Freshwater tardigrade</name>
    <dbReference type="NCBI Taxonomy" id="2072580"/>
    <lineage>
        <taxon>Eukaryota</taxon>
        <taxon>Metazoa</taxon>
        <taxon>Ecdysozoa</taxon>
        <taxon>Tardigrada</taxon>
        <taxon>Eutardigrada</taxon>
        <taxon>Parachela</taxon>
        <taxon>Hypsibioidea</taxon>
        <taxon>Hypsibiidae</taxon>
        <taxon>Hypsibius</taxon>
    </lineage>
</organism>
<feature type="non-terminal residue" evidence="6">
    <location>
        <position position="1"/>
    </location>
</feature>
<evidence type="ECO:0000259" key="5">
    <source>
        <dbReference type="PROSITE" id="PS50865"/>
    </source>
</evidence>
<reference evidence="7" key="1">
    <citation type="submission" date="2017-01" db="EMBL/GenBank/DDBJ databases">
        <title>Comparative genomics of anhydrobiosis in the tardigrade Hypsibius dujardini.</title>
        <authorList>
            <person name="Yoshida Y."/>
            <person name="Koutsovoulos G."/>
            <person name="Laetsch D."/>
            <person name="Stevens L."/>
            <person name="Kumar S."/>
            <person name="Horikawa D."/>
            <person name="Ishino K."/>
            <person name="Komine S."/>
            <person name="Tomita M."/>
            <person name="Blaxter M."/>
            <person name="Arakawa K."/>
        </authorList>
    </citation>
    <scope>NUCLEOTIDE SEQUENCE [LARGE SCALE GENOMIC DNA]</scope>
    <source>
        <strain evidence="7">Z151</strain>
    </source>
</reference>
<dbReference type="AlphaFoldDB" id="A0A9X6NS31"/>
<dbReference type="OrthoDB" id="3174329at2759"/>
<evidence type="ECO:0000256" key="2">
    <source>
        <dbReference type="ARBA" id="ARBA00022771"/>
    </source>
</evidence>
<keyword evidence="7" id="KW-1185">Reference proteome</keyword>
<dbReference type="InterPro" id="IPR046341">
    <property type="entry name" value="SET_dom_sf"/>
</dbReference>
<evidence type="ECO:0000256" key="3">
    <source>
        <dbReference type="ARBA" id="ARBA00022833"/>
    </source>
</evidence>
<comment type="caution">
    <text evidence="6">The sequence shown here is derived from an EMBL/GenBank/DDBJ whole genome shotgun (WGS) entry which is preliminary data.</text>
</comment>
<evidence type="ECO:0000313" key="6">
    <source>
        <dbReference type="EMBL" id="OWA55676.1"/>
    </source>
</evidence>
<evidence type="ECO:0000256" key="1">
    <source>
        <dbReference type="ARBA" id="ARBA00022723"/>
    </source>
</evidence>
<keyword evidence="1" id="KW-0479">Metal-binding</keyword>